<dbReference type="KEGG" id="vie:OL234_06865"/>
<keyword evidence="1" id="KW-0378">Hydrolase</keyword>
<dbReference type="InterPro" id="IPR000150">
    <property type="entry name" value="Cof"/>
</dbReference>
<reference evidence="1" key="1">
    <citation type="submission" date="2022-10" db="EMBL/GenBank/DDBJ databases">
        <title>Vagococcus sp. isolated from poultry meat.</title>
        <authorList>
            <person name="Johansson P."/>
            <person name="Bjorkroth J."/>
        </authorList>
    </citation>
    <scope>NUCLEOTIDE SEQUENCE</scope>
    <source>
        <strain evidence="1">STAA11</strain>
    </source>
</reference>
<dbReference type="PANTHER" id="PTHR10000">
    <property type="entry name" value="PHOSPHOSERINE PHOSPHATASE"/>
    <property type="match status" value="1"/>
</dbReference>
<protein>
    <submittedName>
        <fullName evidence="1">Cof-type HAD-IIB family hydrolase</fullName>
    </submittedName>
</protein>
<dbReference type="SFLD" id="SFLDG01140">
    <property type="entry name" value="C2.B:_Phosphomannomutase_and_P"/>
    <property type="match status" value="1"/>
</dbReference>
<dbReference type="EMBL" id="CP110232">
    <property type="protein sequence ID" value="WEG72705.1"/>
    <property type="molecule type" value="Genomic_DNA"/>
</dbReference>
<evidence type="ECO:0000313" key="2">
    <source>
        <dbReference type="Proteomes" id="UP001179647"/>
    </source>
</evidence>
<dbReference type="NCBIfam" id="TIGR01484">
    <property type="entry name" value="HAD-SF-IIB"/>
    <property type="match status" value="1"/>
</dbReference>
<dbReference type="Proteomes" id="UP001179647">
    <property type="component" value="Chromosome"/>
</dbReference>
<dbReference type="InterPro" id="IPR036412">
    <property type="entry name" value="HAD-like_sf"/>
</dbReference>
<proteinExistence type="predicted"/>
<organism evidence="1 2">
    <name type="scientific">Vagococcus intermedius</name>
    <dbReference type="NCBI Taxonomy" id="2991418"/>
    <lineage>
        <taxon>Bacteria</taxon>
        <taxon>Bacillati</taxon>
        <taxon>Bacillota</taxon>
        <taxon>Bacilli</taxon>
        <taxon>Lactobacillales</taxon>
        <taxon>Enterococcaceae</taxon>
        <taxon>Vagococcus</taxon>
    </lineage>
</organism>
<dbReference type="SUPFAM" id="SSF56784">
    <property type="entry name" value="HAD-like"/>
    <property type="match status" value="1"/>
</dbReference>
<name>A0AAF0I6I9_9ENTE</name>
<keyword evidence="2" id="KW-1185">Reference proteome</keyword>
<dbReference type="GO" id="GO:0005829">
    <property type="term" value="C:cytosol"/>
    <property type="evidence" value="ECO:0007669"/>
    <property type="project" value="TreeGrafter"/>
</dbReference>
<dbReference type="InterPro" id="IPR023214">
    <property type="entry name" value="HAD_sf"/>
</dbReference>
<sequence length="272" mass="30343">MYKAIVSDIDETLITEDGIISPANLAAINKAQDLGIHFIPATGRSFNDFQHILKATDIHNKKETYSISYNGGVTTENFENTILDQTNLTFEQALQIFNLGVAEDVLIHVFTLTDIFTYRMNDNEKGFLDDHVVINVMETPSIEHLRDDAILKINFQHADMTCLQAIEDSLPIELKNSLDINYSSHRYIEFNPHGINKGNALAKLLKRLAIQPEEVLAIGDNMNDRTMVALAGTGVAVANAVPELKEQANYICKNDHNNSAVSEAINKFILNK</sequence>
<dbReference type="AlphaFoldDB" id="A0AAF0I6I9"/>
<dbReference type="Pfam" id="PF08282">
    <property type="entry name" value="Hydrolase_3"/>
    <property type="match status" value="1"/>
</dbReference>
<dbReference type="Gene3D" id="3.30.1240.10">
    <property type="match status" value="1"/>
</dbReference>
<accession>A0AAF0I6I9</accession>
<dbReference type="PANTHER" id="PTHR10000:SF8">
    <property type="entry name" value="HAD SUPERFAMILY HYDROLASE-LIKE, TYPE 3"/>
    <property type="match status" value="1"/>
</dbReference>
<dbReference type="Gene3D" id="3.40.50.1000">
    <property type="entry name" value="HAD superfamily/HAD-like"/>
    <property type="match status" value="1"/>
</dbReference>
<dbReference type="RefSeq" id="WP_275468507.1">
    <property type="nucleotide sequence ID" value="NZ_CP110232.1"/>
</dbReference>
<dbReference type="GO" id="GO:0000287">
    <property type="term" value="F:magnesium ion binding"/>
    <property type="evidence" value="ECO:0007669"/>
    <property type="project" value="TreeGrafter"/>
</dbReference>
<dbReference type="GO" id="GO:0016791">
    <property type="term" value="F:phosphatase activity"/>
    <property type="evidence" value="ECO:0007669"/>
    <property type="project" value="TreeGrafter"/>
</dbReference>
<evidence type="ECO:0000313" key="1">
    <source>
        <dbReference type="EMBL" id="WEG72705.1"/>
    </source>
</evidence>
<dbReference type="SFLD" id="SFLDS00003">
    <property type="entry name" value="Haloacid_Dehalogenase"/>
    <property type="match status" value="1"/>
</dbReference>
<dbReference type="CDD" id="cd07516">
    <property type="entry name" value="HAD_Pase"/>
    <property type="match status" value="1"/>
</dbReference>
<gene>
    <name evidence="1" type="ORF">OL234_06865</name>
</gene>
<dbReference type="InterPro" id="IPR006379">
    <property type="entry name" value="HAD-SF_hydro_IIB"/>
</dbReference>
<dbReference type="NCBIfam" id="TIGR00099">
    <property type="entry name" value="Cof-subfamily"/>
    <property type="match status" value="1"/>
</dbReference>